<evidence type="ECO:0000256" key="7">
    <source>
        <dbReference type="SAM" id="Phobius"/>
    </source>
</evidence>
<dbReference type="Gene3D" id="1.20.1720.10">
    <property type="entry name" value="Multidrug resistance protein D"/>
    <property type="match status" value="1"/>
</dbReference>
<evidence type="ECO:0000256" key="1">
    <source>
        <dbReference type="ARBA" id="ARBA00004651"/>
    </source>
</evidence>
<dbReference type="PROSITE" id="PS50850">
    <property type="entry name" value="MFS"/>
    <property type="match status" value="1"/>
</dbReference>
<evidence type="ECO:0000256" key="2">
    <source>
        <dbReference type="ARBA" id="ARBA00022448"/>
    </source>
</evidence>
<keyword evidence="4 7" id="KW-0812">Transmembrane</keyword>
<evidence type="ECO:0000256" key="6">
    <source>
        <dbReference type="ARBA" id="ARBA00023136"/>
    </source>
</evidence>
<sequence length="479" mass="50328">MNITENIKNSPHIRWFILANVALGTFMSTLDASIVNVALPTMAIKLHAGLAVLQWVVTAYLLTISSLLPIFGKLADIWGRGRLYLGGFVLFTLGSALCGLTNNIWVLVGMRVLQAVGASMLMANSQALIVAAFPLEERGRALGLSGTMVALGSLTGPALGGILVGLISWRAIFYVNVPIGIIAFLGALVILPNDNAKGDSVRFDSAGALLFALGMISLLYALNNGQDAGWDSAGILGAFALGLLLLVGFVWAERRTSDPIIDFDIYRNIPFLIGNLSAFLSFAGQFTYTMLMPFYLQTVLNYSATQVGILMTAFPLAMAIAAPLSGYASDKHGPVALTTGGLATMAAGIFYLVLLTPHSPFWQIVPGPLLMGIGAGMFNSPNNSSVMSSVPKSKLGIAGGLNALVRNVGMIVGTTLSVTLFEIRQAGLLAGVLHPTASQSAQAFMTSFRTVLVVGGVVLLAAAAVSINRRGYVSSLRSL</sequence>
<reference evidence="10" key="1">
    <citation type="submission" date="2014-11" db="EMBL/GenBank/DDBJ databases">
        <authorList>
            <person name="Hornung B.V."/>
        </authorList>
    </citation>
    <scope>NUCLEOTIDE SEQUENCE</scope>
    <source>
        <strain evidence="10">INE</strain>
    </source>
</reference>
<keyword evidence="11" id="KW-1185">Reference proteome</keyword>
<dbReference type="CDD" id="cd17321">
    <property type="entry name" value="MFS_MMR_MDR_like"/>
    <property type="match status" value="1"/>
</dbReference>
<dbReference type="EMBL" id="LR746496">
    <property type="protein sequence ID" value="CAA7599609.1"/>
    <property type="molecule type" value="Genomic_DNA"/>
</dbReference>
<feature type="transmembrane region" description="Helical" evidence="7">
    <location>
        <begin position="360"/>
        <end position="378"/>
    </location>
</feature>
<dbReference type="Proteomes" id="UP000836597">
    <property type="component" value="Chromosome"/>
</dbReference>
<dbReference type="AlphaFoldDB" id="A0A8S0W688"/>
<organism evidence="9">
    <name type="scientific">Acididesulfobacillus acetoxydans</name>
    <dbReference type="NCBI Taxonomy" id="1561005"/>
    <lineage>
        <taxon>Bacteria</taxon>
        <taxon>Bacillati</taxon>
        <taxon>Bacillota</taxon>
        <taxon>Clostridia</taxon>
        <taxon>Eubacteriales</taxon>
        <taxon>Peptococcaceae</taxon>
        <taxon>Acididesulfobacillus</taxon>
    </lineage>
</organism>
<feature type="transmembrane region" description="Helical" evidence="7">
    <location>
        <begin position="441"/>
        <end position="467"/>
    </location>
</feature>
<feature type="transmembrane region" description="Helical" evidence="7">
    <location>
        <begin position="112"/>
        <end position="135"/>
    </location>
</feature>
<keyword evidence="6 7" id="KW-0472">Membrane</keyword>
<proteinExistence type="predicted"/>
<dbReference type="Gene3D" id="1.20.1250.20">
    <property type="entry name" value="MFS general substrate transporter like domains"/>
    <property type="match status" value="1"/>
</dbReference>
<protein>
    <submittedName>
        <fullName evidence="10">Multidrug resistance protein stp</fullName>
    </submittedName>
    <submittedName>
        <fullName evidence="9">Tetracycline resistance protein TetB signature</fullName>
    </submittedName>
</protein>
<dbReference type="GO" id="GO:0005886">
    <property type="term" value="C:plasma membrane"/>
    <property type="evidence" value="ECO:0007669"/>
    <property type="project" value="UniProtKB-SubCell"/>
</dbReference>
<reference evidence="9" key="2">
    <citation type="submission" date="2020-01" db="EMBL/GenBank/DDBJ databases">
        <authorList>
            <person name="Hornung B."/>
        </authorList>
    </citation>
    <scope>NUCLEOTIDE SEQUENCE</scope>
    <source>
        <strain evidence="9">PacBioINE</strain>
    </source>
</reference>
<dbReference type="InterPro" id="IPR004638">
    <property type="entry name" value="EmrB-like"/>
</dbReference>
<dbReference type="EMBL" id="CDGJ01000028">
    <property type="protein sequence ID" value="CEJ06481.1"/>
    <property type="molecule type" value="Genomic_DNA"/>
</dbReference>
<feature type="transmembrane region" description="Helical" evidence="7">
    <location>
        <begin position="12"/>
        <end position="30"/>
    </location>
</feature>
<evidence type="ECO:0000313" key="11">
    <source>
        <dbReference type="Proteomes" id="UP001071230"/>
    </source>
</evidence>
<evidence type="ECO:0000259" key="8">
    <source>
        <dbReference type="PROSITE" id="PS50850"/>
    </source>
</evidence>
<feature type="transmembrane region" description="Helical" evidence="7">
    <location>
        <begin position="173"/>
        <end position="191"/>
    </location>
</feature>
<feature type="transmembrane region" description="Helical" evidence="7">
    <location>
        <begin position="50"/>
        <end position="71"/>
    </location>
</feature>
<dbReference type="InterPro" id="IPR036259">
    <property type="entry name" value="MFS_trans_sf"/>
</dbReference>
<keyword evidence="5 7" id="KW-1133">Transmembrane helix</keyword>
<comment type="subcellular location">
    <subcellularLocation>
        <location evidence="1">Cell membrane</location>
        <topology evidence="1">Multi-pass membrane protein</topology>
    </subcellularLocation>
</comment>
<feature type="transmembrane region" description="Helical" evidence="7">
    <location>
        <begin position="234"/>
        <end position="252"/>
    </location>
</feature>
<dbReference type="SUPFAM" id="SSF103473">
    <property type="entry name" value="MFS general substrate transporter"/>
    <property type="match status" value="1"/>
</dbReference>
<dbReference type="NCBIfam" id="TIGR00711">
    <property type="entry name" value="efflux_EmrB"/>
    <property type="match status" value="1"/>
</dbReference>
<dbReference type="InterPro" id="IPR020846">
    <property type="entry name" value="MFS_dom"/>
</dbReference>
<dbReference type="InterPro" id="IPR011701">
    <property type="entry name" value="MFS"/>
</dbReference>
<name>A0A8S0W688_9FIRM</name>
<feature type="transmembrane region" description="Helical" evidence="7">
    <location>
        <begin position="399"/>
        <end position="421"/>
    </location>
</feature>
<gene>
    <name evidence="9" type="ORF">DEACI_0235</name>
    <name evidence="10" type="ORF">DEACI_0929</name>
</gene>
<feature type="transmembrane region" description="Helical" evidence="7">
    <location>
        <begin position="272"/>
        <end position="295"/>
    </location>
</feature>
<feature type="transmembrane region" description="Helical" evidence="7">
    <location>
        <begin position="307"/>
        <end position="328"/>
    </location>
</feature>
<dbReference type="GO" id="GO:0022857">
    <property type="term" value="F:transmembrane transporter activity"/>
    <property type="evidence" value="ECO:0007669"/>
    <property type="project" value="InterPro"/>
</dbReference>
<feature type="domain" description="Major facilitator superfamily (MFS) profile" evidence="8">
    <location>
        <begin position="17"/>
        <end position="473"/>
    </location>
</feature>
<dbReference type="Proteomes" id="UP001071230">
    <property type="component" value="Unassembled WGS sequence"/>
</dbReference>
<dbReference type="FunFam" id="1.20.1720.10:FF:000021">
    <property type="entry name" value="Drug resistance transporter, EmrB/QacA subfamily"/>
    <property type="match status" value="1"/>
</dbReference>
<evidence type="ECO:0000313" key="9">
    <source>
        <dbReference type="EMBL" id="CAA7599609.1"/>
    </source>
</evidence>
<feature type="transmembrane region" description="Helical" evidence="7">
    <location>
        <begin position="335"/>
        <end position="354"/>
    </location>
</feature>
<feature type="transmembrane region" description="Helical" evidence="7">
    <location>
        <begin position="203"/>
        <end position="222"/>
    </location>
</feature>
<evidence type="ECO:0000256" key="3">
    <source>
        <dbReference type="ARBA" id="ARBA00022475"/>
    </source>
</evidence>
<accession>A0A8S0W688</accession>
<dbReference type="PANTHER" id="PTHR42718:SF46">
    <property type="entry name" value="BLR6921 PROTEIN"/>
    <property type="match status" value="1"/>
</dbReference>
<evidence type="ECO:0000313" key="10">
    <source>
        <dbReference type="EMBL" id="CEJ06481.1"/>
    </source>
</evidence>
<dbReference type="RefSeq" id="WP_240983391.1">
    <property type="nucleotide sequence ID" value="NZ_CDGJ01000028.1"/>
</dbReference>
<dbReference type="KEGG" id="aacx:DEACI_0235"/>
<dbReference type="PANTHER" id="PTHR42718">
    <property type="entry name" value="MAJOR FACILITATOR SUPERFAMILY MULTIDRUG TRANSPORTER MFSC"/>
    <property type="match status" value="1"/>
</dbReference>
<keyword evidence="2" id="KW-0813">Transport</keyword>
<feature type="transmembrane region" description="Helical" evidence="7">
    <location>
        <begin position="83"/>
        <end position="106"/>
    </location>
</feature>
<evidence type="ECO:0000256" key="4">
    <source>
        <dbReference type="ARBA" id="ARBA00022692"/>
    </source>
</evidence>
<dbReference type="Pfam" id="PF07690">
    <property type="entry name" value="MFS_1"/>
    <property type="match status" value="1"/>
</dbReference>
<keyword evidence="3" id="KW-1003">Cell membrane</keyword>
<evidence type="ECO:0000256" key="5">
    <source>
        <dbReference type="ARBA" id="ARBA00022989"/>
    </source>
</evidence>
<dbReference type="PRINTS" id="PR01036">
    <property type="entry name" value="TCRTETB"/>
</dbReference>
<feature type="transmembrane region" description="Helical" evidence="7">
    <location>
        <begin position="147"/>
        <end position="167"/>
    </location>
</feature>